<accession>A0ABS7K9H6</accession>
<organism evidence="1 2">
    <name type="scientific">Mesobacillus maritimus</name>
    <dbReference type="NCBI Taxonomy" id="1643336"/>
    <lineage>
        <taxon>Bacteria</taxon>
        <taxon>Bacillati</taxon>
        <taxon>Bacillota</taxon>
        <taxon>Bacilli</taxon>
        <taxon>Bacillales</taxon>
        <taxon>Bacillaceae</taxon>
        <taxon>Mesobacillus</taxon>
    </lineage>
</organism>
<evidence type="ECO:0008006" key="3">
    <source>
        <dbReference type="Google" id="ProtNLM"/>
    </source>
</evidence>
<reference evidence="1 2" key="1">
    <citation type="submission" date="2020-07" db="EMBL/GenBank/DDBJ databases">
        <title>Fungal Genomes of the International Space Station.</title>
        <authorList>
            <person name="Seuylemezian A."/>
            <person name="Singh N.K."/>
            <person name="Wood J."/>
            <person name="Venkateswaran K."/>
        </authorList>
    </citation>
    <scope>NUCLEOTIDE SEQUENCE [LARGE SCALE GENOMIC DNA]</scope>
    <source>
        <strain evidence="1 2">PL-B2</strain>
    </source>
</reference>
<name>A0ABS7K9H6_9BACI</name>
<proteinExistence type="predicted"/>
<dbReference type="EMBL" id="JACWFH010000030">
    <property type="protein sequence ID" value="MBY0098923.1"/>
    <property type="molecule type" value="Genomic_DNA"/>
</dbReference>
<evidence type="ECO:0000313" key="1">
    <source>
        <dbReference type="EMBL" id="MBY0098923.1"/>
    </source>
</evidence>
<dbReference type="RefSeq" id="WP_221875139.1">
    <property type="nucleotide sequence ID" value="NZ_JACWFH010000030.1"/>
</dbReference>
<comment type="caution">
    <text evidence="1">The sequence shown here is derived from an EMBL/GenBank/DDBJ whole genome shotgun (WGS) entry which is preliminary data.</text>
</comment>
<sequence length="51" mass="6175">MSKLLREGMEKARRHYIKKILQLKITSTPIQELQHLPLSDLQEILNRHRNR</sequence>
<dbReference type="Proteomes" id="UP000769780">
    <property type="component" value="Unassembled WGS sequence"/>
</dbReference>
<keyword evidence="2" id="KW-1185">Reference proteome</keyword>
<evidence type="ECO:0000313" key="2">
    <source>
        <dbReference type="Proteomes" id="UP000769780"/>
    </source>
</evidence>
<protein>
    <recommendedName>
        <fullName evidence="3">Fur-regulated basic protein FbpA</fullName>
    </recommendedName>
</protein>
<gene>
    <name evidence="1" type="ORF">H0185_19340</name>
</gene>